<dbReference type="EMBL" id="JAOTPO010000013">
    <property type="protein sequence ID" value="MDE5415155.1"/>
    <property type="molecule type" value="Genomic_DNA"/>
</dbReference>
<reference evidence="2" key="1">
    <citation type="submission" date="2024-05" db="EMBL/GenBank/DDBJ databases">
        <title>Alkalihalobacillus sp. strain MEB203 novel alkaliphilic bacterium from Lonar Lake, India.</title>
        <authorList>
            <person name="Joshi A."/>
            <person name="Thite S."/>
            <person name="Mengade P."/>
        </authorList>
    </citation>
    <scope>NUCLEOTIDE SEQUENCE</scope>
    <source>
        <strain evidence="2">MEB 203</strain>
    </source>
</reference>
<name>A0ABT5VIS1_9BACI</name>
<protein>
    <recommendedName>
        <fullName evidence="1">DNA mimic protein DMP19 C-terminal domain-containing protein</fullName>
    </recommendedName>
</protein>
<proteinExistence type="predicted"/>
<feature type="domain" description="DNA mimic protein DMP19 C-terminal" evidence="1">
    <location>
        <begin position="34"/>
        <end position="143"/>
    </location>
</feature>
<dbReference type="Pfam" id="PF14300">
    <property type="entry name" value="DMP19"/>
    <property type="match status" value="1"/>
</dbReference>
<evidence type="ECO:0000313" key="3">
    <source>
        <dbReference type="Proteomes" id="UP001148125"/>
    </source>
</evidence>
<accession>A0ABT5VIS1</accession>
<evidence type="ECO:0000313" key="2">
    <source>
        <dbReference type="EMBL" id="MDE5415155.1"/>
    </source>
</evidence>
<sequence>MSYKMKRKDLLTKEDIWNAVITVMVEFNFPTENEVANDTYIVYNYYSELESGGHESLLNWFSWHIEEVGISNYLKELTRILEKIGAHDYSKIEKMYGEELWRLFQALENGEEAEEDLYEVIEKADQAYHQVNGKLDELLERYFVQIYENIIDIEE</sequence>
<dbReference type="RefSeq" id="WP_275119759.1">
    <property type="nucleotide sequence ID" value="NZ_JAOTPO010000013.1"/>
</dbReference>
<organism evidence="2 3">
    <name type="scientific">Alkalihalobacterium chitinilyticum</name>
    <dbReference type="NCBI Taxonomy" id="2980103"/>
    <lineage>
        <taxon>Bacteria</taxon>
        <taxon>Bacillati</taxon>
        <taxon>Bacillota</taxon>
        <taxon>Bacilli</taxon>
        <taxon>Bacillales</taxon>
        <taxon>Bacillaceae</taxon>
        <taxon>Alkalihalobacterium</taxon>
    </lineage>
</organism>
<comment type="caution">
    <text evidence="2">The sequence shown here is derived from an EMBL/GenBank/DDBJ whole genome shotgun (WGS) entry which is preliminary data.</text>
</comment>
<dbReference type="Proteomes" id="UP001148125">
    <property type="component" value="Unassembled WGS sequence"/>
</dbReference>
<dbReference type="InterPro" id="IPR025402">
    <property type="entry name" value="DMP19_C"/>
</dbReference>
<evidence type="ECO:0000259" key="1">
    <source>
        <dbReference type="Pfam" id="PF14300"/>
    </source>
</evidence>
<gene>
    <name evidence="2" type="ORF">N7Z68_17480</name>
</gene>
<keyword evidence="3" id="KW-1185">Reference proteome</keyword>